<evidence type="ECO:0000256" key="1">
    <source>
        <dbReference type="SAM" id="MobiDB-lite"/>
    </source>
</evidence>
<feature type="compositionally biased region" description="Polar residues" evidence="1">
    <location>
        <begin position="207"/>
        <end position="219"/>
    </location>
</feature>
<feature type="compositionally biased region" description="Polar residues" evidence="1">
    <location>
        <begin position="16"/>
        <end position="36"/>
    </location>
</feature>
<evidence type="ECO:0000313" key="2">
    <source>
        <dbReference type="EMBL" id="KAJ7336113.1"/>
    </source>
</evidence>
<feature type="compositionally biased region" description="Low complexity" evidence="1">
    <location>
        <begin position="256"/>
        <end position="280"/>
    </location>
</feature>
<feature type="region of interest" description="Disordered" evidence="1">
    <location>
        <begin position="1"/>
        <end position="68"/>
    </location>
</feature>
<accession>A0AAD7EMK3</accession>
<gene>
    <name evidence="2" type="ORF">DFH08DRAFT_1018361</name>
</gene>
<comment type="caution">
    <text evidence="2">The sequence shown here is derived from an EMBL/GenBank/DDBJ whole genome shotgun (WGS) entry which is preliminary data.</text>
</comment>
<sequence>MPPRGRKAHHGRNISGLRNQNSKNSLHLGTENNTDTEGGPTPTTPVQDSLQEGDAYGSEPEDDCWLSDQGFTNLANIFANSDGEQDLPDDNEWEEVDDFEWDNSDPLLNDDTLHTRLSTYAVAMDNGCADEDWVPPEVAKQLRKRKRNQKDRAPTYATGPVAANKAKRTLREPKWRNRMKGQIKLDSWATQNDRETPTRPVKAARTEASSSTTQYIDLNSDSDEDLDINANDHSDGDMDVPDDPDPQVELGTVDMSPVHSSAPSPVPSSAASSAHVSPISTRPPTPEPPIAIEGDGTTFEEEWEAELDEQVHAGPGPVLTWTEIRDLVDKKLKVAKKSHIPLAQVNQLLIIRNFATLSLKGFGRIQASVEIARQWQEGQGVHFARRISLKKREGVHEILGLFFRKRVFDVQQGPGLKHSQWEASHLKNFSMLSTTLFFLLLILC</sequence>
<proteinExistence type="predicted"/>
<feature type="region of interest" description="Disordered" evidence="1">
    <location>
        <begin position="176"/>
        <end position="294"/>
    </location>
</feature>
<dbReference type="AlphaFoldDB" id="A0AAD7EMK3"/>
<dbReference type="Proteomes" id="UP001218218">
    <property type="component" value="Unassembled WGS sequence"/>
</dbReference>
<dbReference type="EMBL" id="JARIHO010000031">
    <property type="protein sequence ID" value="KAJ7336113.1"/>
    <property type="molecule type" value="Genomic_DNA"/>
</dbReference>
<name>A0AAD7EMK3_9AGAR</name>
<organism evidence="2 3">
    <name type="scientific">Mycena albidolilacea</name>
    <dbReference type="NCBI Taxonomy" id="1033008"/>
    <lineage>
        <taxon>Eukaryota</taxon>
        <taxon>Fungi</taxon>
        <taxon>Dikarya</taxon>
        <taxon>Basidiomycota</taxon>
        <taxon>Agaricomycotina</taxon>
        <taxon>Agaricomycetes</taxon>
        <taxon>Agaricomycetidae</taxon>
        <taxon>Agaricales</taxon>
        <taxon>Marasmiineae</taxon>
        <taxon>Mycenaceae</taxon>
        <taxon>Mycena</taxon>
    </lineage>
</organism>
<evidence type="ECO:0000313" key="3">
    <source>
        <dbReference type="Proteomes" id="UP001218218"/>
    </source>
</evidence>
<keyword evidence="3" id="KW-1185">Reference proteome</keyword>
<feature type="compositionally biased region" description="Acidic residues" evidence="1">
    <location>
        <begin position="237"/>
        <end position="246"/>
    </location>
</feature>
<protein>
    <submittedName>
        <fullName evidence="2">Uncharacterized protein</fullName>
    </submittedName>
</protein>
<reference evidence="2" key="1">
    <citation type="submission" date="2023-03" db="EMBL/GenBank/DDBJ databases">
        <title>Massive genome expansion in bonnet fungi (Mycena s.s.) driven by repeated elements and novel gene families across ecological guilds.</title>
        <authorList>
            <consortium name="Lawrence Berkeley National Laboratory"/>
            <person name="Harder C.B."/>
            <person name="Miyauchi S."/>
            <person name="Viragh M."/>
            <person name="Kuo A."/>
            <person name="Thoen E."/>
            <person name="Andreopoulos B."/>
            <person name="Lu D."/>
            <person name="Skrede I."/>
            <person name="Drula E."/>
            <person name="Henrissat B."/>
            <person name="Morin E."/>
            <person name="Kohler A."/>
            <person name="Barry K."/>
            <person name="LaButti K."/>
            <person name="Morin E."/>
            <person name="Salamov A."/>
            <person name="Lipzen A."/>
            <person name="Mereny Z."/>
            <person name="Hegedus B."/>
            <person name="Baldrian P."/>
            <person name="Stursova M."/>
            <person name="Weitz H."/>
            <person name="Taylor A."/>
            <person name="Grigoriev I.V."/>
            <person name="Nagy L.G."/>
            <person name="Martin F."/>
            <person name="Kauserud H."/>
        </authorList>
    </citation>
    <scope>NUCLEOTIDE SEQUENCE</scope>
    <source>
        <strain evidence="2">CBHHK002</strain>
    </source>
</reference>
<feature type="compositionally biased region" description="Basic residues" evidence="1">
    <location>
        <begin position="1"/>
        <end position="12"/>
    </location>
</feature>